<keyword evidence="1" id="KW-0472">Membrane</keyword>
<keyword evidence="1" id="KW-1133">Transmembrane helix</keyword>
<sequence length="287" mass="31848">MLLILVILCCCCCTSSFCCLRPSTRFSSSPNDKVALLNLCSYHLTISMVRFVCNTRLALLMVDSSTGAAKASRIHSFNRYLSFRRCVCTPILTLVKARAKAESCVGCAAIILCRCLARKAADATGIRSARDTVPLLWSLMLFSLSSFCSSSKSISSSLAVGVGGNCTTTTLDSCSGSSGDEEHCILLASACLLSVAVGYRTQCVVAMVLYRKEREEEEERQLDPNYYNRERKLYFIWFICCHTTFLSQRLRVRCVPHLLQRKALPFPIIIMLMFALIQVYETIGGRA</sequence>
<protein>
    <recommendedName>
        <fullName evidence="5">Protein YTP1-like C-terminal domain-containing protein</fullName>
    </recommendedName>
</protein>
<feature type="transmembrane region" description="Helical" evidence="1">
    <location>
        <begin position="264"/>
        <end position="283"/>
    </location>
</feature>
<dbReference type="Proteomes" id="UP000469890">
    <property type="component" value="Unassembled WGS sequence"/>
</dbReference>
<keyword evidence="2" id="KW-0732">Signal</keyword>
<dbReference type="AlphaFoldDB" id="A0A8H4BPL2"/>
<proteinExistence type="predicted"/>
<evidence type="ECO:0000313" key="3">
    <source>
        <dbReference type="EMBL" id="KAF1805899.1"/>
    </source>
</evidence>
<reference evidence="3 4" key="1">
    <citation type="submission" date="2019-09" db="EMBL/GenBank/DDBJ databases">
        <authorList>
            <consortium name="DOE Joint Genome Institute"/>
            <person name="Mondo S.J."/>
            <person name="Navarro-Mendoza M.I."/>
            <person name="Perez-Arques C."/>
            <person name="Panchal S."/>
            <person name="Nicolas F.E."/>
            <person name="Ganguly P."/>
            <person name="Pangilinan J."/>
            <person name="Grigoriev I."/>
            <person name="Heitman J."/>
            <person name="Sanya K."/>
            <person name="Garre V."/>
        </authorList>
    </citation>
    <scope>NUCLEOTIDE SEQUENCE [LARGE SCALE GENOMIC DNA]</scope>
    <source>
        <strain evidence="3 4">MU402</strain>
    </source>
</reference>
<organism evidence="3 4">
    <name type="scientific">Mucor circinelloides f. lusitanicus</name>
    <name type="common">Mucor racemosus var. lusitanicus</name>
    <dbReference type="NCBI Taxonomy" id="29924"/>
    <lineage>
        <taxon>Eukaryota</taxon>
        <taxon>Fungi</taxon>
        <taxon>Fungi incertae sedis</taxon>
        <taxon>Mucoromycota</taxon>
        <taxon>Mucoromycotina</taxon>
        <taxon>Mucoromycetes</taxon>
        <taxon>Mucorales</taxon>
        <taxon>Mucorineae</taxon>
        <taxon>Mucoraceae</taxon>
        <taxon>Mucor</taxon>
    </lineage>
</organism>
<accession>A0A8H4BPL2</accession>
<evidence type="ECO:0000256" key="1">
    <source>
        <dbReference type="SAM" id="Phobius"/>
    </source>
</evidence>
<feature type="chain" id="PRO_5034634059" description="Protein YTP1-like C-terminal domain-containing protein" evidence="2">
    <location>
        <begin position="17"/>
        <end position="287"/>
    </location>
</feature>
<evidence type="ECO:0000256" key="2">
    <source>
        <dbReference type="SAM" id="SignalP"/>
    </source>
</evidence>
<feature type="signal peptide" evidence="2">
    <location>
        <begin position="1"/>
        <end position="16"/>
    </location>
</feature>
<dbReference type="EMBL" id="JAAECE010000002">
    <property type="protein sequence ID" value="KAF1805899.1"/>
    <property type="molecule type" value="Genomic_DNA"/>
</dbReference>
<keyword evidence="1" id="KW-0812">Transmembrane</keyword>
<evidence type="ECO:0008006" key="5">
    <source>
        <dbReference type="Google" id="ProtNLM"/>
    </source>
</evidence>
<comment type="caution">
    <text evidence="3">The sequence shown here is derived from an EMBL/GenBank/DDBJ whole genome shotgun (WGS) entry which is preliminary data.</text>
</comment>
<evidence type="ECO:0000313" key="4">
    <source>
        <dbReference type="Proteomes" id="UP000469890"/>
    </source>
</evidence>
<feature type="non-terminal residue" evidence="3">
    <location>
        <position position="287"/>
    </location>
</feature>
<gene>
    <name evidence="3" type="ORF">FB192DRAFT_1365068</name>
</gene>
<name>A0A8H4BPL2_MUCCL</name>